<protein>
    <recommendedName>
        <fullName evidence="6">Serpin domain-containing protein</fullName>
    </recommendedName>
</protein>
<comment type="similarity">
    <text evidence="1 4">Belongs to the serpin family.</text>
</comment>
<proteinExistence type="inferred from homology"/>
<feature type="chain" id="PRO_5009327823" description="Serpin domain-containing protein" evidence="5">
    <location>
        <begin position="25"/>
        <end position="403"/>
    </location>
</feature>
<evidence type="ECO:0000256" key="4">
    <source>
        <dbReference type="RuleBase" id="RU000411"/>
    </source>
</evidence>
<dbReference type="PANTHER" id="PTHR11461">
    <property type="entry name" value="SERINE PROTEASE INHIBITOR, SERPIN"/>
    <property type="match status" value="1"/>
</dbReference>
<evidence type="ECO:0000313" key="8">
    <source>
        <dbReference type="Proteomes" id="UP000095300"/>
    </source>
</evidence>
<name>A0A1I8Q6X4_STOCA</name>
<evidence type="ECO:0000256" key="5">
    <source>
        <dbReference type="SAM" id="SignalP"/>
    </source>
</evidence>
<dbReference type="Gene3D" id="3.30.497.10">
    <property type="entry name" value="Antithrombin, subunit I, domain 2"/>
    <property type="match status" value="1"/>
</dbReference>
<evidence type="ECO:0000256" key="3">
    <source>
        <dbReference type="ARBA" id="ARBA00022900"/>
    </source>
</evidence>
<dbReference type="Pfam" id="PF00079">
    <property type="entry name" value="Serpin"/>
    <property type="match status" value="1"/>
</dbReference>
<keyword evidence="3" id="KW-0722">Serine protease inhibitor</keyword>
<accession>A0A1I8Q6X4</accession>
<dbReference type="InterPro" id="IPR036186">
    <property type="entry name" value="Serpin_sf"/>
</dbReference>
<dbReference type="CDD" id="cd19954">
    <property type="entry name" value="serpin42Dd-like_insects"/>
    <property type="match status" value="1"/>
</dbReference>
<dbReference type="EnsemblMetazoa" id="SCAU014443-RA">
    <property type="protein sequence ID" value="SCAU014443-PA"/>
    <property type="gene ID" value="SCAU014443"/>
</dbReference>
<dbReference type="InterPro" id="IPR023796">
    <property type="entry name" value="Serpin_dom"/>
</dbReference>
<dbReference type="InterPro" id="IPR042178">
    <property type="entry name" value="Serpin_sf_1"/>
</dbReference>
<keyword evidence="8" id="KW-1185">Reference proteome</keyword>
<dbReference type="PROSITE" id="PS00284">
    <property type="entry name" value="SERPIN"/>
    <property type="match status" value="1"/>
</dbReference>
<dbReference type="SUPFAM" id="SSF56574">
    <property type="entry name" value="Serpins"/>
    <property type="match status" value="1"/>
</dbReference>
<dbReference type="SMART" id="SM00093">
    <property type="entry name" value="SERPIN"/>
    <property type="match status" value="1"/>
</dbReference>
<dbReference type="Proteomes" id="UP000095300">
    <property type="component" value="Unassembled WGS sequence"/>
</dbReference>
<feature type="signal peptide" evidence="5">
    <location>
        <begin position="1"/>
        <end position="24"/>
    </location>
</feature>
<dbReference type="AlphaFoldDB" id="A0A1I8Q6X4"/>
<dbReference type="GO" id="GO:0004867">
    <property type="term" value="F:serine-type endopeptidase inhibitor activity"/>
    <property type="evidence" value="ECO:0007669"/>
    <property type="project" value="UniProtKB-KW"/>
</dbReference>
<dbReference type="GO" id="GO:0005615">
    <property type="term" value="C:extracellular space"/>
    <property type="evidence" value="ECO:0007669"/>
    <property type="project" value="InterPro"/>
</dbReference>
<dbReference type="PANTHER" id="PTHR11461:SF211">
    <property type="entry name" value="GH10112P-RELATED"/>
    <property type="match status" value="1"/>
</dbReference>
<evidence type="ECO:0000259" key="6">
    <source>
        <dbReference type="SMART" id="SM00093"/>
    </source>
</evidence>
<dbReference type="Gene3D" id="2.30.39.10">
    <property type="entry name" value="Alpha-1-antitrypsin, domain 1"/>
    <property type="match status" value="1"/>
</dbReference>
<evidence type="ECO:0000313" key="7">
    <source>
        <dbReference type="EnsemblMetazoa" id="SCAU014443-PA"/>
    </source>
</evidence>
<organism evidence="7 8">
    <name type="scientific">Stomoxys calcitrans</name>
    <name type="common">Stable fly</name>
    <name type="synonym">Conops calcitrans</name>
    <dbReference type="NCBI Taxonomy" id="35570"/>
    <lineage>
        <taxon>Eukaryota</taxon>
        <taxon>Metazoa</taxon>
        <taxon>Ecdysozoa</taxon>
        <taxon>Arthropoda</taxon>
        <taxon>Hexapoda</taxon>
        <taxon>Insecta</taxon>
        <taxon>Pterygota</taxon>
        <taxon>Neoptera</taxon>
        <taxon>Endopterygota</taxon>
        <taxon>Diptera</taxon>
        <taxon>Brachycera</taxon>
        <taxon>Muscomorpha</taxon>
        <taxon>Muscoidea</taxon>
        <taxon>Muscidae</taxon>
        <taxon>Stomoxys</taxon>
    </lineage>
</organism>
<dbReference type="KEGG" id="scac:106085165"/>
<reference evidence="7" key="1">
    <citation type="submission" date="2020-05" db="UniProtKB">
        <authorList>
            <consortium name="EnsemblMetazoa"/>
        </authorList>
    </citation>
    <scope>IDENTIFICATION</scope>
    <source>
        <strain evidence="7">USDA</strain>
    </source>
</reference>
<keyword evidence="2" id="KW-0646">Protease inhibitor</keyword>
<sequence length="403" mass="44889">MTTSLIRAVLTLGLISSTLHCTMAGTIAPSTSASRNLFAADLFGVISLKQLYENVVYSPASIQTCLALASLGAEAETAKELRQVLYLGEGEKRQVAENYGDFLRVVFKNPKANGPILKMANRLYVNQNLKINDDFNKIANEFFDAKAENVNFENARDAVNNINSWVEQQTEHKIKNLLTPQSVDGDTSSVLVNAIYFKAKWRNPFSVTSTAKNNFKINSKQQVQVDMMYQDDKFKYADLPEYNAKALEMPYENSDLSMLLILPNEVEGLAQLESQLKGKDLNEIASKLTQADVDVFLPKFRIEFDIDLKEPLKKMGLTTMFSNAANFRGLFADGSVAQKISDVKHKAFLDVNEAGSEAAAATYLKIVPMSLNMDQKNFRADHPFVFAIRSPTAVYFAGHLAKF</sequence>
<feature type="domain" description="Serpin" evidence="6">
    <location>
        <begin position="40"/>
        <end position="403"/>
    </location>
</feature>
<dbReference type="InterPro" id="IPR023795">
    <property type="entry name" value="Serpin_CS"/>
</dbReference>
<evidence type="ECO:0000256" key="2">
    <source>
        <dbReference type="ARBA" id="ARBA00022690"/>
    </source>
</evidence>
<dbReference type="InterPro" id="IPR042185">
    <property type="entry name" value="Serpin_sf_2"/>
</dbReference>
<dbReference type="VEuPathDB" id="VectorBase:SCAU014443"/>
<dbReference type="InterPro" id="IPR000215">
    <property type="entry name" value="Serpin_fam"/>
</dbReference>
<dbReference type="OrthoDB" id="671595at2759"/>
<evidence type="ECO:0000256" key="1">
    <source>
        <dbReference type="ARBA" id="ARBA00009500"/>
    </source>
</evidence>
<keyword evidence="5" id="KW-0732">Signal</keyword>
<gene>
    <name evidence="7" type="primary">106085165</name>
</gene>